<dbReference type="STRING" id="1120964.GCA_001313265_06194"/>
<proteinExistence type="predicted"/>
<evidence type="ECO:0000313" key="3">
    <source>
        <dbReference type="Proteomes" id="UP000236736"/>
    </source>
</evidence>
<dbReference type="EMBL" id="FNVR01000008">
    <property type="protein sequence ID" value="SEF91822.1"/>
    <property type="molecule type" value="Genomic_DNA"/>
</dbReference>
<sequence>MEKFKELSIEEMQETAGGLGFWATIGAGLIVATGVAIISDWDNFKAGLRGEPEIIDNCK</sequence>
<dbReference type="OrthoDB" id="983091at2"/>
<gene>
    <name evidence="2" type="ORF">SAMN03080598_01859</name>
</gene>
<dbReference type="Proteomes" id="UP000236736">
    <property type="component" value="Unassembled WGS sequence"/>
</dbReference>
<keyword evidence="1" id="KW-0812">Transmembrane</keyword>
<protein>
    <submittedName>
        <fullName evidence="2">Bacteriocin-type signal sequence-containing protein</fullName>
    </submittedName>
</protein>
<name>A0A1H5VX10_9BACT</name>
<keyword evidence="1" id="KW-1133">Transmembrane helix</keyword>
<keyword evidence="3" id="KW-1185">Reference proteome</keyword>
<reference evidence="3" key="1">
    <citation type="submission" date="2016-10" db="EMBL/GenBank/DDBJ databases">
        <authorList>
            <person name="Varghese N."/>
            <person name="Submissions S."/>
        </authorList>
    </citation>
    <scope>NUCLEOTIDE SEQUENCE [LARGE SCALE GENOMIC DNA]</scope>
    <source>
        <strain evidence="3">DSM 17298</strain>
    </source>
</reference>
<keyword evidence="1" id="KW-0472">Membrane</keyword>
<dbReference type="RefSeq" id="WP_103924532.1">
    <property type="nucleotide sequence ID" value="NZ_BBFN01000042.1"/>
</dbReference>
<accession>A0A1H5VX10</accession>
<evidence type="ECO:0000256" key="1">
    <source>
        <dbReference type="SAM" id="Phobius"/>
    </source>
</evidence>
<evidence type="ECO:0000313" key="2">
    <source>
        <dbReference type="EMBL" id="SEF91822.1"/>
    </source>
</evidence>
<organism evidence="2 3">
    <name type="scientific">Algoriphagus boritolerans DSM 17298 = JCM 18970</name>
    <dbReference type="NCBI Taxonomy" id="1120964"/>
    <lineage>
        <taxon>Bacteria</taxon>
        <taxon>Pseudomonadati</taxon>
        <taxon>Bacteroidota</taxon>
        <taxon>Cytophagia</taxon>
        <taxon>Cytophagales</taxon>
        <taxon>Cyclobacteriaceae</taxon>
        <taxon>Algoriphagus</taxon>
    </lineage>
</organism>
<feature type="transmembrane region" description="Helical" evidence="1">
    <location>
        <begin position="20"/>
        <end position="39"/>
    </location>
</feature>
<dbReference type="AlphaFoldDB" id="A0A1H5VX10"/>